<dbReference type="AlphaFoldDB" id="A0A7M4DZ55"/>
<dbReference type="Proteomes" id="UP000594220">
    <property type="component" value="Unplaced"/>
</dbReference>
<dbReference type="Ensembl" id="ENSCPRT00005002318.1">
    <property type="protein sequence ID" value="ENSCPRP00005001980.1"/>
    <property type="gene ID" value="ENSCPRG00005001468.1"/>
</dbReference>
<proteinExistence type="predicted"/>
<evidence type="ECO:0000313" key="2">
    <source>
        <dbReference type="Ensembl" id="ENSCPRP00005001980.1"/>
    </source>
</evidence>
<sequence>LKVSRWLSRSAPGSSRAATCSVQTPGGGGAGSSTSTESRASTPAASRAPGAEPASAPPRYSPRRTSTIPGPAAMRVPGRRRHAHGSFRPPPAKSRRLPAAAARRGALAKAPIMQRNEEAEVASLFLVPGSFFKANLDPIKAFY</sequence>
<accession>A0A7M4DZ55</accession>
<feature type="compositionally biased region" description="Low complexity" evidence="1">
    <location>
        <begin position="32"/>
        <end position="54"/>
    </location>
</feature>
<name>A0A7M4DZ55_CROPO</name>
<reference evidence="2" key="1">
    <citation type="submission" date="2025-08" db="UniProtKB">
        <authorList>
            <consortium name="Ensembl"/>
        </authorList>
    </citation>
    <scope>IDENTIFICATION</scope>
</reference>
<dbReference type="OMA" id="LAKAPIM"/>
<feature type="region of interest" description="Disordered" evidence="1">
    <location>
        <begin position="1"/>
        <end position="102"/>
    </location>
</feature>
<keyword evidence="3" id="KW-1185">Reference proteome</keyword>
<reference evidence="2" key="2">
    <citation type="submission" date="2025-09" db="UniProtKB">
        <authorList>
            <consortium name="Ensembl"/>
        </authorList>
    </citation>
    <scope>IDENTIFICATION</scope>
</reference>
<protein>
    <submittedName>
        <fullName evidence="2">Uncharacterized protein</fullName>
    </submittedName>
</protein>
<feature type="compositionally biased region" description="Polar residues" evidence="1">
    <location>
        <begin position="11"/>
        <end position="23"/>
    </location>
</feature>
<evidence type="ECO:0000256" key="1">
    <source>
        <dbReference type="SAM" id="MobiDB-lite"/>
    </source>
</evidence>
<organism evidence="2 3">
    <name type="scientific">Crocodylus porosus</name>
    <name type="common">Saltwater crocodile</name>
    <name type="synonym">Estuarine crocodile</name>
    <dbReference type="NCBI Taxonomy" id="8502"/>
    <lineage>
        <taxon>Eukaryota</taxon>
        <taxon>Metazoa</taxon>
        <taxon>Chordata</taxon>
        <taxon>Craniata</taxon>
        <taxon>Vertebrata</taxon>
        <taxon>Euteleostomi</taxon>
        <taxon>Archelosauria</taxon>
        <taxon>Archosauria</taxon>
        <taxon>Crocodylia</taxon>
        <taxon>Longirostres</taxon>
        <taxon>Crocodylidae</taxon>
        <taxon>Crocodylus</taxon>
    </lineage>
</organism>
<evidence type="ECO:0000313" key="3">
    <source>
        <dbReference type="Proteomes" id="UP000594220"/>
    </source>
</evidence>